<proteinExistence type="predicted"/>
<accession>A0ABV9SZ91</accession>
<dbReference type="SUPFAM" id="SSF56300">
    <property type="entry name" value="Metallo-dependent phosphatases"/>
    <property type="match status" value="1"/>
</dbReference>
<dbReference type="InterPro" id="IPR052900">
    <property type="entry name" value="Phospholipid_Metab_Enz"/>
</dbReference>
<dbReference type="Pfam" id="PF09423">
    <property type="entry name" value="PhoD"/>
    <property type="match status" value="1"/>
</dbReference>
<evidence type="ECO:0000259" key="1">
    <source>
        <dbReference type="Pfam" id="PF09423"/>
    </source>
</evidence>
<dbReference type="EMBL" id="JBHSJJ010000004">
    <property type="protein sequence ID" value="MFC4871676.1"/>
    <property type="molecule type" value="Genomic_DNA"/>
</dbReference>
<dbReference type="PANTHER" id="PTHR43606">
    <property type="entry name" value="PHOSPHATASE, PUTATIVE (AFU_ORTHOLOGUE AFUA_6G08710)-RELATED"/>
    <property type="match status" value="1"/>
</dbReference>
<evidence type="ECO:0000313" key="2">
    <source>
        <dbReference type="EMBL" id="MFC4871676.1"/>
    </source>
</evidence>
<dbReference type="RefSeq" id="WP_377063374.1">
    <property type="nucleotide sequence ID" value="NZ_JBHSJJ010000004.1"/>
</dbReference>
<dbReference type="InterPro" id="IPR029052">
    <property type="entry name" value="Metallo-depent_PP-like"/>
</dbReference>
<organism evidence="2 3">
    <name type="scientific">Negadavirga shengliensis</name>
    <dbReference type="NCBI Taxonomy" id="1389218"/>
    <lineage>
        <taxon>Bacteria</taxon>
        <taxon>Pseudomonadati</taxon>
        <taxon>Bacteroidota</taxon>
        <taxon>Cytophagia</taxon>
        <taxon>Cytophagales</taxon>
        <taxon>Cyclobacteriaceae</taxon>
        <taxon>Negadavirga</taxon>
    </lineage>
</organism>
<name>A0ABV9SZ91_9BACT</name>
<gene>
    <name evidence="2" type="ORF">ACFPFU_08260</name>
</gene>
<protein>
    <submittedName>
        <fullName evidence="2">Alkaline phosphatase D family protein</fullName>
    </submittedName>
</protein>
<dbReference type="InterPro" id="IPR018946">
    <property type="entry name" value="PhoD-like_MPP"/>
</dbReference>
<keyword evidence="3" id="KW-1185">Reference proteome</keyword>
<reference evidence="3" key="1">
    <citation type="journal article" date="2019" name="Int. J. Syst. Evol. Microbiol.">
        <title>The Global Catalogue of Microorganisms (GCM) 10K type strain sequencing project: providing services to taxonomists for standard genome sequencing and annotation.</title>
        <authorList>
            <consortium name="The Broad Institute Genomics Platform"/>
            <consortium name="The Broad Institute Genome Sequencing Center for Infectious Disease"/>
            <person name="Wu L."/>
            <person name="Ma J."/>
        </authorList>
    </citation>
    <scope>NUCLEOTIDE SEQUENCE [LARGE SCALE GENOMIC DNA]</scope>
    <source>
        <strain evidence="3">CGMCC 4.7466</strain>
    </source>
</reference>
<dbReference type="PANTHER" id="PTHR43606:SF2">
    <property type="entry name" value="ALKALINE PHOSPHATASE FAMILY PROTEIN (AFU_ORTHOLOGUE AFUA_5G03860)"/>
    <property type="match status" value="1"/>
</dbReference>
<sequence length="872" mass="98364">MKRRHAVKAIAVTALSPPLFFAGESIYSKNRQKNRDFEGTEYFESKWQHWPNLDWIGPEYWGNRLQDWKIRDGKAVCVVSARNRTLYSLVSELNPSREGFETQVTLHGLQLPADDKSGSYIGFRLGAKGKFEDYRSAAVFGQGLDCGVTGTGKLFIGDQESDAAVDRVSSVTLNLKATAGDSGYTIHMVALDEVAGNRLAEMKVHGIEGSALVGSIALVSHVTEDKEDISRSSAEFSNWTMSGKKIDFYPERVFGPVCFAHYTLHKGTVKLAAQLAPIENFVNHEVYLQIRSHGKWQTLQKGKIDRLGRVVHFRLENWNHREAVPYRVCVDLPFNSGNETFHYEGTIAREPVDKENVKMAVFSCNADYGFPDQEVADNSLKHQPDLAVFLGDQFYESTGGFGIEISPLERSSLDYLRKWYMFGWSYREIFRHIPSAFIPDDHDVYHGNVWGEAGKKAPTDKGWGYDAQDEGGYKMPPEWVNMVQLTQTGHLPDPYDKRPLRQGIGAYYTGWVYGGISMAILEDRKFKSAPKKILPEEAKVVNGFIQNREFDIKAYYDIEAQLLGEKQMEFLEHWAHDWDNGVEMKAVLSQTNFCTVATLPEGSIIDSIVPKLAIPEPGEYVTGDAPTADMDSNGWPQKGRDEALRIIRKSFALHIAGDQHLATVVHYGVEEFGDAGFAFAGPALNNLFPRRWWPPVSGNHHPIKDKPKYTGNFHDGFGNKITVHAVANPHQTGRQPALIYDRATGYGMVVFNKKDRTMTLECWPRYVDPLENPSGQYPGWPVTIAQEENYARKPVGYLPELEFKEMENPVLHVINESTGETEYSVRVRGKHHRPKVFRKETYTVKVADTVKGSEKILRGIALAQDHSEKLIV</sequence>
<dbReference type="Proteomes" id="UP001595818">
    <property type="component" value="Unassembled WGS sequence"/>
</dbReference>
<feature type="domain" description="PhoD-like phosphatase metallophosphatase" evidence="1">
    <location>
        <begin position="359"/>
        <end position="674"/>
    </location>
</feature>
<dbReference type="InterPro" id="IPR038607">
    <property type="entry name" value="PhoD-like_sf"/>
</dbReference>
<evidence type="ECO:0000313" key="3">
    <source>
        <dbReference type="Proteomes" id="UP001595818"/>
    </source>
</evidence>
<comment type="caution">
    <text evidence="2">The sequence shown here is derived from an EMBL/GenBank/DDBJ whole genome shotgun (WGS) entry which is preliminary data.</text>
</comment>
<dbReference type="Gene3D" id="3.60.21.70">
    <property type="entry name" value="PhoD-like phosphatase"/>
    <property type="match status" value="1"/>
</dbReference>